<gene>
    <name evidence="15" type="ORF">HannXRQ_Chr14g0440881</name>
    <name evidence="14" type="ORF">HanXRQr2_Chr01g0020941</name>
</gene>
<keyword evidence="2" id="KW-0813">Transport</keyword>
<evidence type="ECO:0000256" key="5">
    <source>
        <dbReference type="ARBA" id="ARBA00023065"/>
    </source>
</evidence>
<dbReference type="InterPro" id="IPR019594">
    <property type="entry name" value="Glu/Gly-bd"/>
</dbReference>
<keyword evidence="3 11" id="KW-0812">Transmembrane</keyword>
<dbReference type="GO" id="GO:0038023">
    <property type="term" value="F:signaling receptor activity"/>
    <property type="evidence" value="ECO:0000318"/>
    <property type="project" value="GO_Central"/>
</dbReference>
<evidence type="ECO:0000256" key="11">
    <source>
        <dbReference type="SAM" id="Phobius"/>
    </source>
</evidence>
<feature type="transmembrane region" description="Helical" evidence="11">
    <location>
        <begin position="173"/>
        <end position="191"/>
    </location>
</feature>
<evidence type="ECO:0000313" key="15">
    <source>
        <dbReference type="EMBL" id="OTF98006.1"/>
    </source>
</evidence>
<dbReference type="Gramene" id="mRNA:HanXRQr2_Chr01g0020941">
    <property type="protein sequence ID" value="mRNA:HanXRQr2_Chr01g0020941"/>
    <property type="gene ID" value="HanXRQr2_Chr01g0020941"/>
</dbReference>
<keyword evidence="9" id="KW-1071">Ligand-gated ion channel</keyword>
<evidence type="ECO:0000256" key="3">
    <source>
        <dbReference type="ARBA" id="ARBA00022692"/>
    </source>
</evidence>
<evidence type="ECO:0000256" key="7">
    <source>
        <dbReference type="ARBA" id="ARBA00023170"/>
    </source>
</evidence>
<dbReference type="SUPFAM" id="SSF53850">
    <property type="entry name" value="Periplasmic binding protein-like II"/>
    <property type="match status" value="1"/>
</dbReference>
<keyword evidence="12" id="KW-0732">Signal</keyword>
<name>A0A251SGP8_HELAN</name>
<evidence type="ECO:0000256" key="12">
    <source>
        <dbReference type="SAM" id="SignalP"/>
    </source>
</evidence>
<reference evidence="14" key="3">
    <citation type="submission" date="2020-06" db="EMBL/GenBank/DDBJ databases">
        <title>Helianthus annuus Genome sequencing and assembly Release 2.</title>
        <authorList>
            <person name="Gouzy J."/>
            <person name="Langlade N."/>
            <person name="Munos S."/>
        </authorList>
    </citation>
    <scope>NUCLEOTIDE SEQUENCE</scope>
    <source>
        <tissue evidence="14">Leaves</tissue>
    </source>
</reference>
<feature type="transmembrane region" description="Helical" evidence="11">
    <location>
        <begin position="383"/>
        <end position="403"/>
    </location>
</feature>
<keyword evidence="8" id="KW-0325">Glycoprotein</keyword>
<evidence type="ECO:0000256" key="1">
    <source>
        <dbReference type="ARBA" id="ARBA00004141"/>
    </source>
</evidence>
<dbReference type="Proteomes" id="UP000215914">
    <property type="component" value="Chromosome 14"/>
</dbReference>
<keyword evidence="16" id="KW-1185">Reference proteome</keyword>
<dbReference type="GO" id="GO:0015276">
    <property type="term" value="F:ligand-gated monoatomic ion channel activity"/>
    <property type="evidence" value="ECO:0000318"/>
    <property type="project" value="GO_Central"/>
</dbReference>
<keyword evidence="10" id="KW-0407">Ion channel</keyword>
<reference evidence="15" key="2">
    <citation type="submission" date="2017-02" db="EMBL/GenBank/DDBJ databases">
        <title>Sunflower complete genome.</title>
        <authorList>
            <person name="Langlade N."/>
            <person name="Munos S."/>
        </authorList>
    </citation>
    <scope>NUCLEOTIDE SEQUENCE [LARGE SCALE GENOMIC DNA]</scope>
    <source>
        <tissue evidence="15">Leaves</tissue>
    </source>
</reference>
<reference evidence="14 16" key="1">
    <citation type="journal article" date="2017" name="Nature">
        <title>The sunflower genome provides insights into oil metabolism, flowering and Asterid evolution.</title>
        <authorList>
            <person name="Badouin H."/>
            <person name="Gouzy J."/>
            <person name="Grassa C.J."/>
            <person name="Murat F."/>
            <person name="Staton S.E."/>
            <person name="Cottret L."/>
            <person name="Lelandais-Briere C."/>
            <person name="Owens G.L."/>
            <person name="Carrere S."/>
            <person name="Mayjonade B."/>
            <person name="Legrand L."/>
            <person name="Gill N."/>
            <person name="Kane N.C."/>
            <person name="Bowers J.E."/>
            <person name="Hubner S."/>
            <person name="Bellec A."/>
            <person name="Berard A."/>
            <person name="Berges H."/>
            <person name="Blanchet N."/>
            <person name="Boniface M.C."/>
            <person name="Brunel D."/>
            <person name="Catrice O."/>
            <person name="Chaidir N."/>
            <person name="Claudel C."/>
            <person name="Donnadieu C."/>
            <person name="Faraut T."/>
            <person name="Fievet G."/>
            <person name="Helmstetter N."/>
            <person name="King M."/>
            <person name="Knapp S.J."/>
            <person name="Lai Z."/>
            <person name="Le Paslier M.C."/>
            <person name="Lippi Y."/>
            <person name="Lorenzon L."/>
            <person name="Mandel J.R."/>
            <person name="Marage G."/>
            <person name="Marchand G."/>
            <person name="Marquand E."/>
            <person name="Bret-Mestries E."/>
            <person name="Morien E."/>
            <person name="Nambeesan S."/>
            <person name="Nguyen T."/>
            <person name="Pegot-Espagnet P."/>
            <person name="Pouilly N."/>
            <person name="Raftis F."/>
            <person name="Sallet E."/>
            <person name="Schiex T."/>
            <person name="Thomas J."/>
            <person name="Vandecasteele C."/>
            <person name="Vares D."/>
            <person name="Vear F."/>
            <person name="Vautrin S."/>
            <person name="Crespi M."/>
            <person name="Mangin B."/>
            <person name="Burke J.M."/>
            <person name="Salse J."/>
            <person name="Munos S."/>
            <person name="Vincourt P."/>
            <person name="Rieseberg L.H."/>
            <person name="Langlade N.B."/>
        </authorList>
    </citation>
    <scope>NUCLEOTIDE SEQUENCE [LARGE SCALE GENOMIC DNA]</scope>
    <source>
        <strain evidence="16">cv. SF193</strain>
        <tissue evidence="14">Leaves</tissue>
    </source>
</reference>
<evidence type="ECO:0000313" key="14">
    <source>
        <dbReference type="EMBL" id="KAF5821963.1"/>
    </source>
</evidence>
<sequence length="436" mass="49214">MMAQKHRKIFLLLLLLSLLNLQVLCKTLKVGVLTRENFKYFIDADHDGQKNVTNATGFSLDVFRTCIHALPYEVPYEFIPFTNGGYDDLIKKVYAKEIDAIMGDSTILANRSQYVDFTATYTDMGIGTLAKQKNNDMWIFLKPLEWKLWISIVGFAVLTGLIIWGIESMNEAAAQEIGTTFWVILMTLFFAQRDQKLCNLSRFVLFVWLLVVLILISSYTATLSSLLTVEQFELASKGGTVGFHGGSFEAGLAGVTVSNLHFEDYTQKPFYSYENYAEALSKGGKHGGADAIIDEIPYIKMFLAKYSSDDYAMISSEPSTSGFAFIFQKGSPLVTDMSRQIAKLREDGTLRLLEKKWFEKQSLSSLNPPRNPQVLSFTRFKGLFIVSGSSSALALLVSVFYLLRARMEVEWIIALVVRRNLVGALWNHLFRNAIWI</sequence>
<evidence type="ECO:0000313" key="16">
    <source>
        <dbReference type="Proteomes" id="UP000215914"/>
    </source>
</evidence>
<dbReference type="Pfam" id="PF10613">
    <property type="entry name" value="Lig_chan-Glu_bd"/>
    <property type="match status" value="1"/>
</dbReference>
<dbReference type="InParanoid" id="A0A251SGP8"/>
<dbReference type="SMART" id="SM00079">
    <property type="entry name" value="PBPe"/>
    <property type="match status" value="1"/>
</dbReference>
<evidence type="ECO:0000256" key="2">
    <source>
        <dbReference type="ARBA" id="ARBA00022448"/>
    </source>
</evidence>
<dbReference type="InterPro" id="IPR015683">
    <property type="entry name" value="Ionotropic_Glu_rcpt"/>
</dbReference>
<keyword evidence="6 11" id="KW-0472">Membrane</keyword>
<dbReference type="EMBL" id="MNCJ02000316">
    <property type="protein sequence ID" value="KAF5821963.1"/>
    <property type="molecule type" value="Genomic_DNA"/>
</dbReference>
<proteinExistence type="predicted"/>
<dbReference type="OMA" id="EITHNEM"/>
<dbReference type="AlphaFoldDB" id="A0A251SGP8"/>
<feature type="transmembrane region" description="Helical" evidence="11">
    <location>
        <begin position="146"/>
        <end position="166"/>
    </location>
</feature>
<dbReference type="Pfam" id="PF00060">
    <property type="entry name" value="Lig_chan"/>
    <property type="match status" value="1"/>
</dbReference>
<accession>A0A251SGP8</accession>
<keyword evidence="7 15" id="KW-0675">Receptor</keyword>
<dbReference type="EMBL" id="CM007903">
    <property type="protein sequence ID" value="OTF98006.1"/>
    <property type="molecule type" value="Genomic_DNA"/>
</dbReference>
<evidence type="ECO:0000256" key="6">
    <source>
        <dbReference type="ARBA" id="ARBA00023136"/>
    </source>
</evidence>
<feature type="domain" description="Ionotropic glutamate receptor C-terminal" evidence="13">
    <location>
        <begin position="27"/>
        <end position="360"/>
    </location>
</feature>
<keyword evidence="5" id="KW-0406">Ion transport</keyword>
<evidence type="ECO:0000256" key="4">
    <source>
        <dbReference type="ARBA" id="ARBA00022989"/>
    </source>
</evidence>
<dbReference type="GO" id="GO:0005886">
    <property type="term" value="C:plasma membrane"/>
    <property type="evidence" value="ECO:0000318"/>
    <property type="project" value="GO_Central"/>
</dbReference>
<evidence type="ECO:0000256" key="9">
    <source>
        <dbReference type="ARBA" id="ARBA00023286"/>
    </source>
</evidence>
<evidence type="ECO:0000259" key="13">
    <source>
        <dbReference type="SMART" id="SM00079"/>
    </source>
</evidence>
<protein>
    <submittedName>
        <fullName evidence="14 15">Ionotropic glutamate receptor, metazoa</fullName>
    </submittedName>
</protein>
<feature type="transmembrane region" description="Helical" evidence="11">
    <location>
        <begin position="203"/>
        <end position="227"/>
    </location>
</feature>
<comment type="subcellular location">
    <subcellularLocation>
        <location evidence="1">Membrane</location>
        <topology evidence="1">Multi-pass membrane protein</topology>
    </subcellularLocation>
</comment>
<dbReference type="Gene3D" id="1.10.287.70">
    <property type="match status" value="1"/>
</dbReference>
<dbReference type="PANTHER" id="PTHR18966">
    <property type="entry name" value="IONOTROPIC GLUTAMATE RECEPTOR"/>
    <property type="match status" value="1"/>
</dbReference>
<keyword evidence="4 11" id="KW-1133">Transmembrane helix</keyword>
<dbReference type="InterPro" id="IPR001320">
    <property type="entry name" value="Iontro_rcpt_C"/>
</dbReference>
<evidence type="ECO:0000256" key="10">
    <source>
        <dbReference type="ARBA" id="ARBA00023303"/>
    </source>
</evidence>
<feature type="signal peptide" evidence="12">
    <location>
        <begin position="1"/>
        <end position="25"/>
    </location>
</feature>
<organism evidence="15 16">
    <name type="scientific">Helianthus annuus</name>
    <name type="common">Common sunflower</name>
    <dbReference type="NCBI Taxonomy" id="4232"/>
    <lineage>
        <taxon>Eukaryota</taxon>
        <taxon>Viridiplantae</taxon>
        <taxon>Streptophyta</taxon>
        <taxon>Embryophyta</taxon>
        <taxon>Tracheophyta</taxon>
        <taxon>Spermatophyta</taxon>
        <taxon>Magnoliopsida</taxon>
        <taxon>eudicotyledons</taxon>
        <taxon>Gunneridae</taxon>
        <taxon>Pentapetalae</taxon>
        <taxon>asterids</taxon>
        <taxon>campanulids</taxon>
        <taxon>Asterales</taxon>
        <taxon>Asteraceae</taxon>
        <taxon>Asteroideae</taxon>
        <taxon>Heliantheae alliance</taxon>
        <taxon>Heliantheae</taxon>
        <taxon>Helianthus</taxon>
    </lineage>
</organism>
<dbReference type="Gene3D" id="3.40.190.10">
    <property type="entry name" value="Periplasmic binding protein-like II"/>
    <property type="match status" value="3"/>
</dbReference>
<feature type="chain" id="PRO_5041125153" evidence="12">
    <location>
        <begin position="26"/>
        <end position="436"/>
    </location>
</feature>
<evidence type="ECO:0000256" key="8">
    <source>
        <dbReference type="ARBA" id="ARBA00023180"/>
    </source>
</evidence>